<feature type="region of interest" description="Disordered" evidence="2">
    <location>
        <begin position="97"/>
        <end position="139"/>
    </location>
</feature>
<dbReference type="InterPro" id="IPR046995">
    <property type="entry name" value="RGS10/12/14-like"/>
</dbReference>
<feature type="compositionally biased region" description="Basic and acidic residues" evidence="2">
    <location>
        <begin position="362"/>
        <end position="378"/>
    </location>
</feature>
<evidence type="ECO:0000256" key="2">
    <source>
        <dbReference type="SAM" id="MobiDB-lite"/>
    </source>
</evidence>
<feature type="compositionally biased region" description="Low complexity" evidence="2">
    <location>
        <begin position="900"/>
        <end position="912"/>
    </location>
</feature>
<dbReference type="InterPro" id="IPR036034">
    <property type="entry name" value="PDZ_sf"/>
</dbReference>
<keyword evidence="1" id="KW-0343">GTPase activation</keyword>
<dbReference type="GO" id="GO:0005886">
    <property type="term" value="C:plasma membrane"/>
    <property type="evidence" value="ECO:0007669"/>
    <property type="project" value="TreeGrafter"/>
</dbReference>
<dbReference type="SMART" id="SM00462">
    <property type="entry name" value="PTB"/>
    <property type="match status" value="1"/>
</dbReference>
<dbReference type="InterPro" id="IPR044926">
    <property type="entry name" value="RGS_subdomain_2"/>
</dbReference>
<feature type="region of interest" description="Disordered" evidence="2">
    <location>
        <begin position="360"/>
        <end position="405"/>
    </location>
</feature>
<feature type="domain" description="PID" evidence="3">
    <location>
        <begin position="172"/>
        <end position="272"/>
    </location>
</feature>
<dbReference type="GO" id="GO:0005737">
    <property type="term" value="C:cytoplasm"/>
    <property type="evidence" value="ECO:0007669"/>
    <property type="project" value="TreeGrafter"/>
</dbReference>
<evidence type="ECO:0000259" key="6">
    <source>
        <dbReference type="PROSITE" id="PS50898"/>
    </source>
</evidence>
<dbReference type="Gene3D" id="2.30.29.30">
    <property type="entry name" value="Pleckstrin-homology domain (PH domain)/Phosphotyrosine-binding domain (PTB)"/>
    <property type="match status" value="1"/>
</dbReference>
<dbReference type="Gene3D" id="3.10.20.90">
    <property type="entry name" value="Phosphatidylinositol 3-kinase Catalytic Subunit, Chain A, domain 1"/>
    <property type="match status" value="1"/>
</dbReference>
<dbReference type="PROSITE" id="PS01179">
    <property type="entry name" value="PID"/>
    <property type="match status" value="1"/>
</dbReference>
<feature type="compositionally biased region" description="Pro residues" evidence="2">
    <location>
        <begin position="1247"/>
        <end position="1256"/>
    </location>
</feature>
<dbReference type="SUPFAM" id="SSF48097">
    <property type="entry name" value="Regulator of G-protein signaling, RGS"/>
    <property type="match status" value="1"/>
</dbReference>
<dbReference type="PROSITE" id="PS50898">
    <property type="entry name" value="RBD"/>
    <property type="match status" value="1"/>
</dbReference>
<dbReference type="KEGG" id="pxu:106116496"/>
<dbReference type="GeneID" id="106116496"/>
<dbReference type="PROSITE" id="PS50132">
    <property type="entry name" value="RGS"/>
    <property type="match status" value="1"/>
</dbReference>
<dbReference type="GO" id="GO:0005096">
    <property type="term" value="F:GTPase activator activity"/>
    <property type="evidence" value="ECO:0007669"/>
    <property type="project" value="UniProtKB-KW"/>
</dbReference>
<dbReference type="InterPro" id="IPR036305">
    <property type="entry name" value="RGS_sf"/>
</dbReference>
<dbReference type="SMART" id="SM00455">
    <property type="entry name" value="RBD"/>
    <property type="match status" value="1"/>
</dbReference>
<dbReference type="Pfam" id="PF00615">
    <property type="entry name" value="RGS"/>
    <property type="match status" value="1"/>
</dbReference>
<dbReference type="PANTHER" id="PTHR45945">
    <property type="entry name" value="REGULATOR OF G-PROTEIN SIGNALING LOCO"/>
    <property type="match status" value="1"/>
</dbReference>
<gene>
    <name evidence="7" type="primary">LOC106116496</name>
</gene>
<feature type="region of interest" description="Disordered" evidence="2">
    <location>
        <begin position="1151"/>
        <end position="1265"/>
    </location>
</feature>
<accession>A0AAJ6Z5N2</accession>
<feature type="compositionally biased region" description="Basic and acidic residues" evidence="2">
    <location>
        <begin position="659"/>
        <end position="678"/>
    </location>
</feature>
<dbReference type="PROSITE" id="PS50106">
    <property type="entry name" value="PDZ"/>
    <property type="match status" value="1"/>
</dbReference>
<feature type="compositionally biased region" description="Basic and acidic residues" evidence="2">
    <location>
        <begin position="941"/>
        <end position="972"/>
    </location>
</feature>
<dbReference type="InterPro" id="IPR001478">
    <property type="entry name" value="PDZ"/>
</dbReference>
<dbReference type="Pfam" id="PF02196">
    <property type="entry name" value="RBD"/>
    <property type="match status" value="1"/>
</dbReference>
<dbReference type="RefSeq" id="XP_013165820.1">
    <property type="nucleotide sequence ID" value="XM_013310366.1"/>
</dbReference>
<dbReference type="Pfam" id="PF00595">
    <property type="entry name" value="PDZ"/>
    <property type="match status" value="1"/>
</dbReference>
<sequence length="1265" mass="137406">MVPQQQRRRRRRAALVRTAERRVIVARGSGGFGFTIAGQRPCIVSAVAAGGPAERAGLRAGDALLAVDGTSVARAPHASVARMVAAAPGAISLSVALRESAPTDTEDTEPEERARTRRRYPPPRRRPQQAMMHHPGCHAAPSTSGVNEILQNLSRAQLTPNHVARLECRAVVGYLGTIETPQATAAAAPSNVRNAVKKLRQERRPATPVLLSVLPNTLLLRRPTGQVLAQYTRERIVYAGCGSEADRRYFGLVTAAEISGIETEASHSCHVFAVDSRMAEHEAHINRARDFQIVCTRDPVAERCLEFPPSAEYVVGVIRGMYSLPPDDCGSPNLQQISKLAVKGDSPALGNFSRCNRPVFRAQRDRRPGRQEDQRIDVPEFVANSPQPSNHSEVTTTSSNSDSGIGFHNDCRNIADRILVVEFAGQQPPPSRFRQDMPRRPMGLVGCSSFDNDGSFLSNTTPVVDGFGGQGRPLNLDDVILNANDLPRPVGQRTDDDTYNYNNLYGNLPSSSRSFHGVVYDQVYTENEGHYELVPQELDDIDRVAETFNSVEIYEDRTRHPPDYHSNESVENVTVVSGRSAASADSVSVYSSRSHEEARPRRRHLQASLDDMLVLGLRDPPPPDKDDGKFLHPGNIKCKFRKSKPLNILSKTKNILTGKESRSGDKAREREGEAEGRRRALSASAGDVSAEQPDAAPLPAAASEPDLRDQSEQSSPFRRWTTGSGAGSSYRHHDHRNMYSKQQISEGSGGVGGVGGGGGGAGGVARWSLGLEQLLADPAGAAAFAHFLAKEFAAENIRFWWSCEQYRVSGAGARERLAAEIWSRHLADGAPEPVNVDASARRAAAARTHLQPPPDDLFLQAQKQIFNVMKFDSYPRFLRSGVHAECARADLRGLPPPYAPAHNAPAAEDATPTKLKKSASNASERRRSGGASLLPWKLRGASRERAERGERVERAERDKSDTPRDNRNERVEPPTLADVVKCGTQGASSLCRVVLPDGATSVVGVAEGVPVRHVIDRLLQRRNLHVPTYDVQLRDEQGVWRTIEGGAECSALAGREVVVVRRVVLRPRLLAVRCRPARPLRHVLRHVLRRHALTHQHVLRNSRPVDLDTPVQELEGAVLEIGEPCEEVVGGGEREEDADSLSDLAVRLQEDTDHMSVSSRNRESGGAGAVIPAANIPIGSNGNSNGNGSSGNVSTAGSNGSTGVAGGAGGEVGRVRAALRPGPPLHHHPPEFLENLREKQRQRQNPRTPPPLPPKPAQRTAPTVV</sequence>
<dbReference type="InterPro" id="IPR003116">
    <property type="entry name" value="RBD_dom"/>
</dbReference>
<protein>
    <submittedName>
        <fullName evidence="7">Regulator of G-protein signaling loco</fullName>
    </submittedName>
</protein>
<dbReference type="SUPFAM" id="SSF50156">
    <property type="entry name" value="PDZ domain-like"/>
    <property type="match status" value="1"/>
</dbReference>
<dbReference type="GO" id="GO:0005634">
    <property type="term" value="C:nucleus"/>
    <property type="evidence" value="ECO:0007669"/>
    <property type="project" value="TreeGrafter"/>
</dbReference>
<feature type="compositionally biased region" description="Basic and acidic residues" evidence="2">
    <location>
        <begin position="621"/>
        <end position="630"/>
    </location>
</feature>
<organism evidence="7">
    <name type="scientific">Papilio xuthus</name>
    <name type="common">Asian swallowtail butterfly</name>
    <dbReference type="NCBI Taxonomy" id="66420"/>
    <lineage>
        <taxon>Eukaryota</taxon>
        <taxon>Metazoa</taxon>
        <taxon>Ecdysozoa</taxon>
        <taxon>Arthropoda</taxon>
        <taxon>Hexapoda</taxon>
        <taxon>Insecta</taxon>
        <taxon>Pterygota</taxon>
        <taxon>Neoptera</taxon>
        <taxon>Endopterygota</taxon>
        <taxon>Lepidoptera</taxon>
        <taxon>Glossata</taxon>
        <taxon>Ditrysia</taxon>
        <taxon>Papilionoidea</taxon>
        <taxon>Papilionidae</taxon>
        <taxon>Papilioninae</taxon>
        <taxon>Papilio</taxon>
    </lineage>
</organism>
<dbReference type="PRINTS" id="PR01301">
    <property type="entry name" value="RGSPROTEIN"/>
</dbReference>
<feature type="domain" description="RBD" evidence="6">
    <location>
        <begin position="989"/>
        <end position="1062"/>
    </location>
</feature>
<dbReference type="Gene3D" id="1.10.196.10">
    <property type="match status" value="1"/>
</dbReference>
<dbReference type="PANTHER" id="PTHR45945:SF3">
    <property type="entry name" value="REGULATOR OF G-PROTEIN SIGNALING LOCO"/>
    <property type="match status" value="1"/>
</dbReference>
<dbReference type="Gene3D" id="1.10.167.10">
    <property type="entry name" value="Regulator of G-protein Signalling 4, domain 2"/>
    <property type="match status" value="1"/>
</dbReference>
<dbReference type="Gene3D" id="2.30.42.10">
    <property type="match status" value="1"/>
</dbReference>
<feature type="compositionally biased region" description="Low complexity" evidence="2">
    <location>
        <begin position="581"/>
        <end position="592"/>
    </location>
</feature>
<evidence type="ECO:0000259" key="3">
    <source>
        <dbReference type="PROSITE" id="PS01179"/>
    </source>
</evidence>
<feature type="domain" description="PDZ" evidence="4">
    <location>
        <begin position="22"/>
        <end position="99"/>
    </location>
</feature>
<dbReference type="InterPro" id="IPR011993">
    <property type="entry name" value="PH-like_dom_sf"/>
</dbReference>
<feature type="compositionally biased region" description="Polar residues" evidence="2">
    <location>
        <begin position="384"/>
        <end position="403"/>
    </location>
</feature>
<dbReference type="InterPro" id="IPR029071">
    <property type="entry name" value="Ubiquitin-like_domsf"/>
</dbReference>
<dbReference type="InterPro" id="IPR024066">
    <property type="entry name" value="RGS_subdom1/3"/>
</dbReference>
<dbReference type="GO" id="GO:0007165">
    <property type="term" value="P:signal transduction"/>
    <property type="evidence" value="ECO:0007669"/>
    <property type="project" value="InterPro"/>
</dbReference>
<dbReference type="SMART" id="SM00228">
    <property type="entry name" value="PDZ"/>
    <property type="match status" value="1"/>
</dbReference>
<evidence type="ECO:0000259" key="4">
    <source>
        <dbReference type="PROSITE" id="PS50106"/>
    </source>
</evidence>
<reference evidence="7" key="1">
    <citation type="submission" date="2025-08" db="UniProtKB">
        <authorList>
            <consortium name="RefSeq"/>
        </authorList>
    </citation>
    <scope>IDENTIFICATION</scope>
</reference>
<dbReference type="GO" id="GO:0008277">
    <property type="term" value="P:regulation of G protein-coupled receptor signaling pathway"/>
    <property type="evidence" value="ECO:0007669"/>
    <property type="project" value="TreeGrafter"/>
</dbReference>
<feature type="domain" description="RGS" evidence="5">
    <location>
        <begin position="770"/>
        <end position="880"/>
    </location>
</feature>
<feature type="region of interest" description="Disordered" evidence="2">
    <location>
        <begin position="581"/>
        <end position="636"/>
    </location>
</feature>
<feature type="region of interest" description="Disordered" evidence="2">
    <location>
        <begin position="897"/>
        <end position="975"/>
    </location>
</feature>
<evidence type="ECO:0000259" key="5">
    <source>
        <dbReference type="PROSITE" id="PS50132"/>
    </source>
</evidence>
<dbReference type="GO" id="GO:0048699">
    <property type="term" value="P:generation of neurons"/>
    <property type="evidence" value="ECO:0007669"/>
    <property type="project" value="UniProtKB-ARBA"/>
</dbReference>
<dbReference type="InterPro" id="IPR016137">
    <property type="entry name" value="RGS"/>
</dbReference>
<dbReference type="Proteomes" id="UP000694872">
    <property type="component" value="Unplaced"/>
</dbReference>
<feature type="compositionally biased region" description="Basic and acidic residues" evidence="2">
    <location>
        <begin position="1228"/>
        <end position="1241"/>
    </location>
</feature>
<feature type="compositionally biased region" description="Basic residues" evidence="2">
    <location>
        <begin position="115"/>
        <end position="127"/>
    </location>
</feature>
<feature type="compositionally biased region" description="Low complexity" evidence="2">
    <location>
        <begin position="1179"/>
        <end position="1202"/>
    </location>
</feature>
<feature type="compositionally biased region" description="Gly residues" evidence="2">
    <location>
        <begin position="1203"/>
        <end position="1212"/>
    </location>
</feature>
<dbReference type="SUPFAM" id="SSF54236">
    <property type="entry name" value="Ubiquitin-like"/>
    <property type="match status" value="2"/>
</dbReference>
<evidence type="ECO:0000256" key="1">
    <source>
        <dbReference type="ARBA" id="ARBA00022468"/>
    </source>
</evidence>
<name>A0AAJ6Z5N2_PAPXU</name>
<dbReference type="SMART" id="SM00315">
    <property type="entry name" value="RGS"/>
    <property type="match status" value="1"/>
</dbReference>
<feature type="region of interest" description="Disordered" evidence="2">
    <location>
        <begin position="649"/>
        <end position="733"/>
    </location>
</feature>
<evidence type="ECO:0000313" key="7">
    <source>
        <dbReference type="RefSeq" id="XP_013165820.1"/>
    </source>
</evidence>
<dbReference type="SUPFAM" id="SSF50729">
    <property type="entry name" value="PH domain-like"/>
    <property type="match status" value="1"/>
</dbReference>
<dbReference type="AlphaFoldDB" id="A0AAJ6Z5N2"/>
<proteinExistence type="predicted"/>
<dbReference type="InterPro" id="IPR006020">
    <property type="entry name" value="PTB/PI_dom"/>
</dbReference>